<evidence type="ECO:0000256" key="4">
    <source>
        <dbReference type="SAM" id="SignalP"/>
    </source>
</evidence>
<evidence type="ECO:0000313" key="8">
    <source>
        <dbReference type="Proteomes" id="UP000644010"/>
    </source>
</evidence>
<dbReference type="NCBIfam" id="TIGR01180">
    <property type="entry name" value="aman2_put"/>
    <property type="match status" value="1"/>
</dbReference>
<organism evidence="7 8">
    <name type="scientific">Parabacteroides segnis</name>
    <dbReference type="NCBI Taxonomy" id="2763058"/>
    <lineage>
        <taxon>Bacteria</taxon>
        <taxon>Pseudomonadati</taxon>
        <taxon>Bacteroidota</taxon>
        <taxon>Bacteroidia</taxon>
        <taxon>Bacteroidales</taxon>
        <taxon>Tannerellaceae</taxon>
        <taxon>Parabacteroides</taxon>
    </lineage>
</organism>
<dbReference type="InterPro" id="IPR012939">
    <property type="entry name" value="Glyco_hydro_92"/>
</dbReference>
<dbReference type="InterPro" id="IPR014718">
    <property type="entry name" value="GH-type_carb-bd"/>
</dbReference>
<dbReference type="InterPro" id="IPR041371">
    <property type="entry name" value="GH92_N"/>
</dbReference>
<sequence length="752" mass="84435">MNKTGKITYLLFLLVMLSVSCKNEQRQSNNQYVNKFIGTGSNGCVAPVASVPFGMVQIGPDTHANSSGYHYDHTNLVGFSHVHKSGGGCGDFLDLLFMPLPLNYNTDSITNLYSQYYQAAFTHEKEYAAPGYYSVDLYNGDLKVELTASARCGIQRYKYNSPGTVPVVIDLEYGSQGACTIQSEHNVDTVFDAAIEKVDDYTIRGYRLTNGWAPEQHVYFYTTFSSPVKDCLLFLDNERVEGVSALEGRNVKAVLSFENGGKELDIKTGISAVGMDGARNNLLAEMSDKDFDQLRKEAASEWTSILGQIEIETKDPEKRELFYTSLHNVMMYPMLYSDVDNRFRGPDSQVHQTNGFAYYGAVIGLWDTFRAACPLLAVLHPDIMKDYINTALEHFRYAGQLPIWTLAGVETYQMVGIHSMPLITNAYMNGITGFDTELAMEAMVESAMKDTCGYSMGYFVGLENYKKYGYVPCDLEMESVARTLEYAFDDWAISQFASLTNHSQIYDKFYTRSLNYKNVIDTSTLLARGKTKAGHWREPFYPLRSEHRADDYCEGNAWQWTFFVPHDVNGLAELMGGKDVLASRLDSLFTMSSTLEGETVSGDISGLIGQYAHGNEPGHHTIYMYNEIGQPYKTQKYVNEVLTTLYDNTPEGICGNEDTGQMSAWYVFSSLGFYPMDPVSGKYQLGAPLFDRASINLPSGKQFIVTADNLSDKNIYVKEVWLNDHLLDRAYITFEELLNGGTLCFKMTDKLE</sequence>
<feature type="signal peptide" evidence="4">
    <location>
        <begin position="1"/>
        <end position="21"/>
    </location>
</feature>
<evidence type="ECO:0000313" key="7">
    <source>
        <dbReference type="EMBL" id="MBC5642431.1"/>
    </source>
</evidence>
<evidence type="ECO:0000259" key="6">
    <source>
        <dbReference type="Pfam" id="PF17678"/>
    </source>
</evidence>
<feature type="domain" description="Glycosyl hydrolase family 92" evidence="5">
    <location>
        <begin position="277"/>
        <end position="748"/>
    </location>
</feature>
<proteinExistence type="predicted"/>
<dbReference type="Pfam" id="PF07971">
    <property type="entry name" value="Glyco_hydro_92"/>
    <property type="match status" value="1"/>
</dbReference>
<dbReference type="Gene3D" id="3.30.2080.10">
    <property type="entry name" value="GH92 mannosidase domain"/>
    <property type="match status" value="1"/>
</dbReference>
<dbReference type="EMBL" id="JACOOI010000004">
    <property type="protein sequence ID" value="MBC5642431.1"/>
    <property type="molecule type" value="Genomic_DNA"/>
</dbReference>
<keyword evidence="3" id="KW-0106">Calcium</keyword>
<accession>A0ABR7DY73</accession>
<evidence type="ECO:0000256" key="2">
    <source>
        <dbReference type="ARBA" id="ARBA00011245"/>
    </source>
</evidence>
<reference evidence="7 8" key="1">
    <citation type="submission" date="2020-08" db="EMBL/GenBank/DDBJ databases">
        <title>Genome public.</title>
        <authorList>
            <person name="Liu C."/>
            <person name="Sun Q."/>
        </authorList>
    </citation>
    <scope>NUCLEOTIDE SEQUENCE [LARGE SCALE GENOMIC DNA]</scope>
    <source>
        <strain evidence="7 8">BX2</strain>
    </source>
</reference>
<comment type="caution">
    <text evidence="7">The sequence shown here is derived from an EMBL/GenBank/DDBJ whole genome shotgun (WGS) entry which is preliminary data.</text>
</comment>
<protein>
    <submittedName>
        <fullName evidence="7">Glycoside hydrolase family 92 protein</fullName>
    </submittedName>
</protein>
<dbReference type="PANTHER" id="PTHR12143:SF39">
    <property type="entry name" value="SECRETED PROTEIN"/>
    <property type="match status" value="1"/>
</dbReference>
<evidence type="ECO:0000256" key="1">
    <source>
        <dbReference type="ARBA" id="ARBA00001913"/>
    </source>
</evidence>
<dbReference type="PROSITE" id="PS51257">
    <property type="entry name" value="PROKAR_LIPOPROTEIN"/>
    <property type="match status" value="1"/>
</dbReference>
<dbReference type="InterPro" id="IPR050883">
    <property type="entry name" value="PNGase"/>
</dbReference>
<feature type="domain" description="Glycosyl hydrolase family 92 N-terminal" evidence="6">
    <location>
        <begin position="32"/>
        <end position="271"/>
    </location>
</feature>
<comment type="cofactor">
    <cofactor evidence="1">
        <name>Ca(2+)</name>
        <dbReference type="ChEBI" id="CHEBI:29108"/>
    </cofactor>
</comment>
<name>A0ABR7DY73_9BACT</name>
<dbReference type="PANTHER" id="PTHR12143">
    <property type="entry name" value="PEPTIDE N-GLYCANASE PNGASE -RELATED"/>
    <property type="match status" value="1"/>
</dbReference>
<keyword evidence="4" id="KW-0732">Signal</keyword>
<evidence type="ECO:0000259" key="5">
    <source>
        <dbReference type="Pfam" id="PF07971"/>
    </source>
</evidence>
<dbReference type="Gene3D" id="1.20.1050.60">
    <property type="entry name" value="alpha-1,2-mannosidase"/>
    <property type="match status" value="1"/>
</dbReference>
<dbReference type="InterPro" id="IPR005887">
    <property type="entry name" value="GH92_a_mannosidase_put"/>
</dbReference>
<dbReference type="Gene3D" id="1.20.1610.10">
    <property type="entry name" value="alpha-1,2-mannosidases domains"/>
    <property type="match status" value="1"/>
</dbReference>
<dbReference type="Pfam" id="PF17678">
    <property type="entry name" value="Glyco_hydro_92N"/>
    <property type="match status" value="1"/>
</dbReference>
<comment type="subunit">
    <text evidence="2">Monomer.</text>
</comment>
<dbReference type="SUPFAM" id="SSF48208">
    <property type="entry name" value="Six-hairpin glycosidases"/>
    <property type="match status" value="1"/>
</dbReference>
<dbReference type="GO" id="GO:0016787">
    <property type="term" value="F:hydrolase activity"/>
    <property type="evidence" value="ECO:0007669"/>
    <property type="project" value="UniProtKB-KW"/>
</dbReference>
<evidence type="ECO:0000256" key="3">
    <source>
        <dbReference type="ARBA" id="ARBA00022837"/>
    </source>
</evidence>
<dbReference type="Proteomes" id="UP000644010">
    <property type="component" value="Unassembled WGS sequence"/>
</dbReference>
<dbReference type="RefSeq" id="WP_186958678.1">
    <property type="nucleotide sequence ID" value="NZ_JACOOI010000004.1"/>
</dbReference>
<keyword evidence="8" id="KW-1185">Reference proteome</keyword>
<feature type="chain" id="PRO_5045360850" evidence="4">
    <location>
        <begin position="22"/>
        <end position="752"/>
    </location>
</feature>
<dbReference type="InterPro" id="IPR008928">
    <property type="entry name" value="6-hairpin_glycosidase_sf"/>
</dbReference>
<dbReference type="Gene3D" id="2.70.98.10">
    <property type="match status" value="1"/>
</dbReference>
<gene>
    <name evidence="7" type="ORF">H8S77_05970</name>
</gene>
<keyword evidence="7" id="KW-0378">Hydrolase</keyword>